<evidence type="ECO:0000313" key="3">
    <source>
        <dbReference type="Proteomes" id="UP000275865"/>
    </source>
</evidence>
<comment type="caution">
    <text evidence="2">The sequence shown here is derived from an EMBL/GenBank/DDBJ whole genome shotgun (WGS) entry which is preliminary data.</text>
</comment>
<gene>
    <name evidence="2" type="ORF">D7044_06965</name>
</gene>
<dbReference type="AlphaFoldDB" id="A0A3A9YIN4"/>
<organism evidence="2 3">
    <name type="scientific">Micromonospora musae</name>
    <dbReference type="NCBI Taxonomy" id="1894970"/>
    <lineage>
        <taxon>Bacteria</taxon>
        <taxon>Bacillati</taxon>
        <taxon>Actinomycetota</taxon>
        <taxon>Actinomycetes</taxon>
        <taxon>Micromonosporales</taxon>
        <taxon>Micromonosporaceae</taxon>
        <taxon>Micromonospora</taxon>
    </lineage>
</organism>
<dbReference type="Pfam" id="PF12770">
    <property type="entry name" value="CHAT"/>
    <property type="match status" value="1"/>
</dbReference>
<protein>
    <submittedName>
        <fullName evidence="2">CHAT domain-containing protein</fullName>
    </submittedName>
</protein>
<proteinExistence type="predicted"/>
<name>A0A3A9YIN4_9ACTN</name>
<accession>A0A3A9YIN4</accession>
<dbReference type="Proteomes" id="UP000275865">
    <property type="component" value="Unassembled WGS sequence"/>
</dbReference>
<evidence type="ECO:0000259" key="1">
    <source>
        <dbReference type="Pfam" id="PF12770"/>
    </source>
</evidence>
<sequence length="1217" mass="128591">MSEPEPARGLRRGTELLLEAVALMAAAERDGDYSVADRAAALLRQALAITPEGAPQRLHHLSALGRVYRDQFRHLGRRAALQAAIDAHRGSLASTPPGDPQRAFRLFNLATVLSDRYELLDDVAALDESIRLLDEAVLADAGGAPLPVPARINLGQRLRDRWHRRGDPTDLDRAVEVLAAAADPGAALMYAMVITERYTERRTPADLDAAIEANRAAVAVAGSLPKDLADLADLARIGLAALLGQRYEDSHAPADLDGAIFAYRTAVDAAAGADRAGLRRALGGLLASRYELHRHRGDLTESLRLLRTAVAATDEPVTRALLLRDLGHVLHRHHTGLLGLDTLRECHDLLAEAERLLPAGHPERPHLLRDLGEARRELADAAGEPELLEPAVATLRAAVAAAADSPLLPQSLSNLGVALQALFAHTQDLATLTEAVAVLRRALAAAPPGHPDRLLVLTNYGAALNRRVDLAVEGMTDATPKAGGPARIGADGHPPPPELERDAQTAVTLLREAAELARHEADEERAPVVHILALALLLRHQLTGDLADVDESVDLLRDVRAALPPFPPDGHRLYTNLGNALRLRIEAGRPGDDAAELLRVFRTAVASLPVWHPDRAMCLINLASAVEMIAGVPPEGSDTANPVGSAAGRGGVPAVDLAEAAAALREAAMIDAAPSLQRAHAADRWAAHAERVGDLVSALAGYTLAIELIDLVAWHGMDPDDQARLLRRFPRLAGDAAAVAIALDRPERAVELLEYGRAVLLTRAHDAGADLAALRAKAPRLAGRLADLQAELDGLASARTGAAGGSERRHELATRRREVLAEIRRLPGFEGFLRPPPFADLAAAAAGGPVVLVNVARRRCDALVVTHGRVELVPLPELSDAELVPRASAFLAAVAEIGAAAVPGRETTDDPTASGGTARVAAELERRAAARRRLAATLDWLWRVAAAPVLDALAPTATLPEGSSWPRLWWCPTGLLTLLPLHAAAPMEGRDGVLDRVVPSYTASLRALRRARDAAPAGGGPITSALVVGMPRTPGLADLPAVAREEGVVRRYLPQVTSLTGPAATPQAVLAALPRQPVVHLCCHGTQRLDAPTEGRLVLSGGPLQVRDLWRPAGTAAALAVLSACETVRGGAALADEALTLGTAFQLAGFRHVIGALWSISDALAAQLSAEFYARLAVPGGIDPERAAPALHHAVRRLRAVLPGRPDLWAGYVHIGP</sequence>
<reference evidence="2 3" key="1">
    <citation type="submission" date="2018-09" db="EMBL/GenBank/DDBJ databases">
        <title>Micromonospora sp. nov. MS1-9, isolated from a root of Musa sp.</title>
        <authorList>
            <person name="Kuncharoen N."/>
            <person name="Kudo T."/>
            <person name="Ohkuma M."/>
            <person name="Yuki M."/>
            <person name="Tanasupawat S."/>
        </authorList>
    </citation>
    <scope>NUCLEOTIDE SEQUENCE [LARGE SCALE GENOMIC DNA]</scope>
    <source>
        <strain evidence="2 3">MS1-9</strain>
    </source>
</reference>
<dbReference type="EMBL" id="RAZT01000003">
    <property type="protein sequence ID" value="RKN34564.1"/>
    <property type="molecule type" value="Genomic_DNA"/>
</dbReference>
<dbReference type="Gene3D" id="1.25.40.10">
    <property type="entry name" value="Tetratricopeptide repeat domain"/>
    <property type="match status" value="3"/>
</dbReference>
<dbReference type="InterPro" id="IPR024983">
    <property type="entry name" value="CHAT_dom"/>
</dbReference>
<evidence type="ECO:0000313" key="2">
    <source>
        <dbReference type="EMBL" id="RKN34564.1"/>
    </source>
</evidence>
<dbReference type="RefSeq" id="WP_120688319.1">
    <property type="nucleotide sequence ID" value="NZ_RAZT01000003.1"/>
</dbReference>
<dbReference type="InterPro" id="IPR011990">
    <property type="entry name" value="TPR-like_helical_dom_sf"/>
</dbReference>
<feature type="domain" description="CHAT" evidence="1">
    <location>
        <begin position="937"/>
        <end position="1216"/>
    </location>
</feature>